<reference evidence="1" key="1">
    <citation type="submission" date="2013-08" db="EMBL/GenBank/DDBJ databases">
        <authorList>
            <person name="Mendez C."/>
            <person name="Richter M."/>
            <person name="Ferrer M."/>
            <person name="Sanchez J."/>
        </authorList>
    </citation>
    <scope>NUCLEOTIDE SEQUENCE</scope>
</reference>
<protein>
    <submittedName>
        <fullName evidence="1">MSHA biogenesis protein, MshQ</fullName>
    </submittedName>
</protein>
<gene>
    <name evidence="1" type="ORF">B1A_17847</name>
</gene>
<proteinExistence type="predicted"/>
<feature type="non-terminal residue" evidence="1">
    <location>
        <position position="1"/>
    </location>
</feature>
<dbReference type="EMBL" id="AUZX01013138">
    <property type="protein sequence ID" value="EQD36578.1"/>
    <property type="molecule type" value="Genomic_DNA"/>
</dbReference>
<evidence type="ECO:0000313" key="1">
    <source>
        <dbReference type="EMBL" id="EQD36578.1"/>
    </source>
</evidence>
<dbReference type="AlphaFoldDB" id="T0YTU0"/>
<organism evidence="1">
    <name type="scientific">mine drainage metagenome</name>
    <dbReference type="NCBI Taxonomy" id="410659"/>
    <lineage>
        <taxon>unclassified sequences</taxon>
        <taxon>metagenomes</taxon>
        <taxon>ecological metagenomes</taxon>
    </lineage>
</organism>
<comment type="caution">
    <text evidence="1">The sequence shown here is derived from an EMBL/GenBank/DDBJ whole genome shotgun (WGS) entry which is preliminary data.</text>
</comment>
<accession>T0YTU0</accession>
<name>T0YTU0_9ZZZZ</name>
<reference evidence="1" key="2">
    <citation type="journal article" date="2014" name="ISME J.">
        <title>Microbial stratification in low pH oxic and suboxic macroscopic growths along an acid mine drainage.</title>
        <authorList>
            <person name="Mendez-Garcia C."/>
            <person name="Mesa V."/>
            <person name="Sprenger R.R."/>
            <person name="Richter M."/>
            <person name="Diez M.S."/>
            <person name="Solano J."/>
            <person name="Bargiela R."/>
            <person name="Golyshina O.V."/>
            <person name="Manteca A."/>
            <person name="Ramos J.L."/>
            <person name="Gallego J.R."/>
            <person name="Llorente I."/>
            <person name="Martins Dos Santos V.A."/>
            <person name="Jensen O.N."/>
            <person name="Pelaez A.I."/>
            <person name="Sanchez J."/>
            <person name="Ferrer M."/>
        </authorList>
    </citation>
    <scope>NUCLEOTIDE SEQUENCE</scope>
</reference>
<sequence length="155" mass="15913">PATTSASTCVPDPITITALDSQGQPLTTYTDTIALSTSSGHGNWSIDQGQGILTPGPADSGTADYTFSSADQGTVILYLADTHADDLTITATDLVAGVTGTSSAIAFRDNAFVFTPENPPADGPDVVVAGRPETIGVAMIDRDPTTGTLWTRARL</sequence>